<dbReference type="CDD" id="cd07398">
    <property type="entry name" value="MPP_YbbF-LpxH"/>
    <property type="match status" value="1"/>
</dbReference>
<comment type="pathway">
    <text evidence="10">Glycolipid biosynthesis; lipid IV(A) biosynthesis; lipid IV(A) from (3R)-3-hydroxytetradecanoyl-[acyl-carrier-protein] and UDP-N-acetyl-alpha-D-glucosamine: step 4/6.</text>
</comment>
<dbReference type="HAMAP" id="MF_00575">
    <property type="entry name" value="LpxH"/>
    <property type="match status" value="1"/>
</dbReference>
<evidence type="ECO:0000256" key="2">
    <source>
        <dbReference type="ARBA" id="ARBA00022516"/>
    </source>
</evidence>
<dbReference type="Pfam" id="PF00149">
    <property type="entry name" value="Metallophos"/>
    <property type="match status" value="1"/>
</dbReference>
<feature type="binding site" evidence="10">
    <location>
        <position position="178"/>
    </location>
    <ligand>
        <name>substrate</name>
    </ligand>
</feature>
<feature type="binding site" evidence="10">
    <location>
        <position position="212"/>
    </location>
    <ligand>
        <name>substrate</name>
    </ligand>
</feature>
<organism evidence="12 13">
    <name type="scientific">Acidovorax lacteus</name>
    <dbReference type="NCBI Taxonomy" id="1924988"/>
    <lineage>
        <taxon>Bacteria</taxon>
        <taxon>Pseudomonadati</taxon>
        <taxon>Pseudomonadota</taxon>
        <taxon>Betaproteobacteria</taxon>
        <taxon>Burkholderiales</taxon>
        <taxon>Comamonadaceae</taxon>
        <taxon>Acidovorax</taxon>
    </lineage>
</organism>
<dbReference type="EMBL" id="BAABEX010000029">
    <property type="protein sequence ID" value="GAA4429020.1"/>
    <property type="molecule type" value="Genomic_DNA"/>
</dbReference>
<feature type="binding site" evidence="10">
    <location>
        <position position="212"/>
    </location>
    <ligand>
        <name>Mn(2+)</name>
        <dbReference type="ChEBI" id="CHEBI:29035"/>
        <label>2</label>
    </ligand>
</feature>
<dbReference type="InterPro" id="IPR043461">
    <property type="entry name" value="LpxH-like"/>
</dbReference>
<keyword evidence="3 10" id="KW-0997">Cell inner membrane</keyword>
<keyword evidence="5 10" id="KW-0479">Metal-binding</keyword>
<evidence type="ECO:0000256" key="8">
    <source>
        <dbReference type="ARBA" id="ARBA00023136"/>
    </source>
</evidence>
<evidence type="ECO:0000256" key="10">
    <source>
        <dbReference type="HAMAP-Rule" id="MF_00575"/>
    </source>
</evidence>
<evidence type="ECO:0000256" key="5">
    <source>
        <dbReference type="ARBA" id="ARBA00022723"/>
    </source>
</evidence>
<accession>A0ABP8LHG3</accession>
<feature type="binding site" evidence="10">
    <location>
        <position position="56"/>
    </location>
    <ligand>
        <name>Mn(2+)</name>
        <dbReference type="ChEBI" id="CHEBI:29035"/>
        <label>2</label>
    </ligand>
</feature>
<evidence type="ECO:0000259" key="11">
    <source>
        <dbReference type="Pfam" id="PF00149"/>
    </source>
</evidence>
<comment type="caution">
    <text evidence="12">The sequence shown here is derived from an EMBL/GenBank/DDBJ whole genome shotgun (WGS) entry which is preliminary data.</text>
</comment>
<keyword evidence="1 10" id="KW-1003">Cell membrane</keyword>
<dbReference type="PANTHER" id="PTHR34990">
    <property type="entry name" value="UDP-2,3-DIACYLGLUCOSAMINE HYDROLASE-RELATED"/>
    <property type="match status" value="1"/>
</dbReference>
<feature type="binding site" evidence="10">
    <location>
        <position position="140"/>
    </location>
    <ligand>
        <name>substrate</name>
    </ligand>
</feature>
<evidence type="ECO:0000256" key="3">
    <source>
        <dbReference type="ARBA" id="ARBA00022519"/>
    </source>
</evidence>
<feature type="binding site" evidence="10">
    <location>
        <position position="56"/>
    </location>
    <ligand>
        <name>Mn(2+)</name>
        <dbReference type="ChEBI" id="CHEBI:29035"/>
        <label>1</label>
    </ligand>
</feature>
<feature type="binding site" evidence="10">
    <location>
        <position position="214"/>
    </location>
    <ligand>
        <name>Mn(2+)</name>
        <dbReference type="ChEBI" id="CHEBI:29035"/>
        <label>1</label>
    </ligand>
</feature>
<protein>
    <recommendedName>
        <fullName evidence="10">UDP-2,3-diacylglucosamine hydrolase</fullName>
        <ecNumber evidence="10">3.6.1.54</ecNumber>
    </recommendedName>
    <alternativeName>
        <fullName evidence="10">UDP-2,3-diacylglucosamine diphosphatase</fullName>
    </alternativeName>
</protein>
<dbReference type="NCBIfam" id="NF003743">
    <property type="entry name" value="PRK05340.1"/>
    <property type="match status" value="1"/>
</dbReference>
<evidence type="ECO:0000256" key="1">
    <source>
        <dbReference type="ARBA" id="ARBA00022475"/>
    </source>
</evidence>
<dbReference type="Gene3D" id="3.60.21.10">
    <property type="match status" value="1"/>
</dbReference>
<dbReference type="InterPro" id="IPR029052">
    <property type="entry name" value="Metallo-depent_PP-like"/>
</dbReference>
<evidence type="ECO:0000256" key="9">
    <source>
        <dbReference type="ARBA" id="ARBA00023211"/>
    </source>
</evidence>
<dbReference type="PANTHER" id="PTHR34990:SF1">
    <property type="entry name" value="UDP-2,3-DIACYLGLUCOSAMINE HYDROLASE"/>
    <property type="match status" value="1"/>
</dbReference>
<name>A0ABP8LHG3_9BURK</name>
<sequence length="260" mass="28819">MTPTVPPFAELVAPLHWRTVDFISDLHLQASEPATWQGFEQYLRTTPADAVFMLGDLFEVWVGDDVLAESGGFEAMACTALRAASKAGRTLFFLHGNRDFLIGPGFAAASGAALLHDPTVLVWQGQRYLLSHGDALCLDDLDYQRFRAESRGAAWRSRFLAQPLAVRRAQARGIREQSEARKRAAVHYADVDTPAARAWLQAARAHTMVHGHTHRPARHALGDGMERWVLSDWELDAQPPRADVLRLNAPGLEPERIAPT</sequence>
<dbReference type="InterPro" id="IPR010138">
    <property type="entry name" value="UDP-diacylglucosamine_Hdrlase"/>
</dbReference>
<keyword evidence="2 10" id="KW-0444">Lipid biosynthesis</keyword>
<keyword evidence="7 10" id="KW-0443">Lipid metabolism</keyword>
<comment type="cofactor">
    <cofactor evidence="10">
        <name>Mn(2+)</name>
        <dbReference type="ChEBI" id="CHEBI:29035"/>
    </cofactor>
    <text evidence="10">Binds 2 Mn(2+) ions per subunit in a binuclear metal center.</text>
</comment>
<evidence type="ECO:0000256" key="6">
    <source>
        <dbReference type="ARBA" id="ARBA00022801"/>
    </source>
</evidence>
<evidence type="ECO:0000256" key="4">
    <source>
        <dbReference type="ARBA" id="ARBA00022556"/>
    </source>
</evidence>
<gene>
    <name evidence="10" type="primary">lpxH</name>
    <name evidence="12" type="ORF">GCM10023090_28530</name>
</gene>
<comment type="function">
    <text evidence="10">Hydrolyzes the pyrophosphate bond of UDP-2,3-diacylglucosamine to yield 2,3-diacylglucosamine 1-phosphate (lipid X) and UMP by catalyzing the attack of water at the alpha-P atom. Involved in the biosynthesis of lipid A, a phosphorylated glycolipid that anchors the lipopolysaccharide to the outer membrane of the cell.</text>
</comment>
<keyword evidence="13" id="KW-1185">Reference proteome</keyword>
<dbReference type="NCBIfam" id="TIGR01854">
    <property type="entry name" value="lipid_A_lpxH"/>
    <property type="match status" value="1"/>
</dbReference>
<dbReference type="SUPFAM" id="SSF56300">
    <property type="entry name" value="Metallo-dependent phosphatases"/>
    <property type="match status" value="1"/>
</dbReference>
<reference evidence="13" key="1">
    <citation type="journal article" date="2019" name="Int. J. Syst. Evol. Microbiol.">
        <title>The Global Catalogue of Microorganisms (GCM) 10K type strain sequencing project: providing services to taxonomists for standard genome sequencing and annotation.</title>
        <authorList>
            <consortium name="The Broad Institute Genomics Platform"/>
            <consortium name="The Broad Institute Genome Sequencing Center for Infectious Disease"/>
            <person name="Wu L."/>
            <person name="Ma J."/>
        </authorList>
    </citation>
    <scope>NUCLEOTIDE SEQUENCE [LARGE SCALE GENOMIC DNA]</scope>
    <source>
        <strain evidence="13">JCM 31890</strain>
    </source>
</reference>
<keyword evidence="4 10" id="KW-0441">Lipid A biosynthesis</keyword>
<feature type="binding site" evidence="10">
    <location>
        <position position="27"/>
    </location>
    <ligand>
        <name>Mn(2+)</name>
        <dbReference type="ChEBI" id="CHEBI:29035"/>
        <label>1</label>
    </ligand>
</feature>
<dbReference type="Proteomes" id="UP001501788">
    <property type="component" value="Unassembled WGS sequence"/>
</dbReference>
<evidence type="ECO:0000313" key="12">
    <source>
        <dbReference type="EMBL" id="GAA4429020.1"/>
    </source>
</evidence>
<comment type="subcellular location">
    <subcellularLocation>
        <location evidence="10">Cell inner membrane</location>
        <topology evidence="10">Peripheral membrane protein</topology>
        <orientation evidence="10">Cytoplasmic side</orientation>
    </subcellularLocation>
</comment>
<evidence type="ECO:0000313" key="13">
    <source>
        <dbReference type="Proteomes" id="UP001501788"/>
    </source>
</evidence>
<feature type="binding site" evidence="10">
    <location>
        <position position="97"/>
    </location>
    <ligand>
        <name>Mn(2+)</name>
        <dbReference type="ChEBI" id="CHEBI:29035"/>
        <label>2</label>
    </ligand>
</feature>
<evidence type="ECO:0000256" key="7">
    <source>
        <dbReference type="ARBA" id="ARBA00023098"/>
    </source>
</evidence>
<dbReference type="RefSeq" id="WP_345066633.1">
    <property type="nucleotide sequence ID" value="NZ_BAABEX010000029.1"/>
</dbReference>
<feature type="binding site" evidence="10">
    <location>
        <position position="25"/>
    </location>
    <ligand>
        <name>Mn(2+)</name>
        <dbReference type="ChEBI" id="CHEBI:29035"/>
        <label>1</label>
    </ligand>
</feature>
<feature type="domain" description="Calcineurin-like phosphoesterase" evidence="11">
    <location>
        <begin position="19"/>
        <end position="216"/>
    </location>
</feature>
<feature type="binding site" evidence="10">
    <location>
        <begin position="97"/>
        <end position="98"/>
    </location>
    <ligand>
        <name>substrate</name>
    </ligand>
</feature>
<keyword evidence="6 10" id="KW-0378">Hydrolase</keyword>
<comment type="caution">
    <text evidence="10">Lacks conserved residue(s) required for the propagation of feature annotation.</text>
</comment>
<keyword evidence="9 10" id="KW-0464">Manganese</keyword>
<keyword evidence="8 10" id="KW-0472">Membrane</keyword>
<dbReference type="EC" id="3.6.1.54" evidence="10"/>
<proteinExistence type="inferred from homology"/>
<comment type="catalytic activity">
    <reaction evidence="10">
        <text>UDP-2-N,3-O-bis[(3R)-3-hydroxytetradecanoyl]-alpha-D-glucosamine + H2O = 2-N,3-O-bis[(3R)-3-hydroxytetradecanoyl]-alpha-D-glucosaminyl 1-phosphate + UMP + 2 H(+)</text>
        <dbReference type="Rhea" id="RHEA:25213"/>
        <dbReference type="ChEBI" id="CHEBI:15377"/>
        <dbReference type="ChEBI" id="CHEBI:15378"/>
        <dbReference type="ChEBI" id="CHEBI:57865"/>
        <dbReference type="ChEBI" id="CHEBI:57957"/>
        <dbReference type="ChEBI" id="CHEBI:78847"/>
        <dbReference type="EC" id="3.6.1.54"/>
    </reaction>
</comment>
<feature type="binding site" evidence="10">
    <location>
        <position position="132"/>
    </location>
    <ligand>
        <name>Mn(2+)</name>
        <dbReference type="ChEBI" id="CHEBI:29035"/>
        <label>2</label>
    </ligand>
</feature>
<dbReference type="InterPro" id="IPR004843">
    <property type="entry name" value="Calcineurin-like_PHP"/>
</dbReference>
<comment type="similarity">
    <text evidence="10">Belongs to the LpxH family.</text>
</comment>